<name>A0A1Y2DK44_9PEZI</name>
<keyword evidence="3" id="KW-1185">Reference proteome</keyword>
<organism evidence="2 3">
    <name type="scientific">Pseudomassariella vexata</name>
    <dbReference type="NCBI Taxonomy" id="1141098"/>
    <lineage>
        <taxon>Eukaryota</taxon>
        <taxon>Fungi</taxon>
        <taxon>Dikarya</taxon>
        <taxon>Ascomycota</taxon>
        <taxon>Pezizomycotina</taxon>
        <taxon>Sordariomycetes</taxon>
        <taxon>Xylariomycetidae</taxon>
        <taxon>Amphisphaeriales</taxon>
        <taxon>Pseudomassariaceae</taxon>
        <taxon>Pseudomassariella</taxon>
    </lineage>
</organism>
<feature type="region of interest" description="Disordered" evidence="1">
    <location>
        <begin position="1"/>
        <end position="35"/>
    </location>
</feature>
<feature type="region of interest" description="Disordered" evidence="1">
    <location>
        <begin position="273"/>
        <end position="345"/>
    </location>
</feature>
<dbReference type="STRING" id="1141098.A0A1Y2DK44"/>
<evidence type="ECO:0000313" key="2">
    <source>
        <dbReference type="EMBL" id="ORY59135.1"/>
    </source>
</evidence>
<dbReference type="PANTHER" id="PTHR23242:SF9">
    <property type="entry name" value="TRANSCRIPTION FACTOR HOXA13"/>
    <property type="match status" value="1"/>
</dbReference>
<dbReference type="PANTHER" id="PTHR23242">
    <property type="entry name" value="TRANSCRIPTION FACTOR HOXA13"/>
    <property type="match status" value="1"/>
</dbReference>
<reference evidence="2 3" key="1">
    <citation type="submission" date="2016-07" db="EMBL/GenBank/DDBJ databases">
        <title>Pervasive Adenine N6-methylation of Active Genes in Fungi.</title>
        <authorList>
            <consortium name="DOE Joint Genome Institute"/>
            <person name="Mondo S.J."/>
            <person name="Dannebaum R.O."/>
            <person name="Kuo R.C."/>
            <person name="Labutti K."/>
            <person name="Haridas S."/>
            <person name="Kuo A."/>
            <person name="Salamov A."/>
            <person name="Ahrendt S.R."/>
            <person name="Lipzen A."/>
            <person name="Sullivan W."/>
            <person name="Andreopoulos W.B."/>
            <person name="Clum A."/>
            <person name="Lindquist E."/>
            <person name="Daum C."/>
            <person name="Ramamoorthy G.K."/>
            <person name="Gryganskyi A."/>
            <person name="Culley D."/>
            <person name="Magnuson J.K."/>
            <person name="James T.Y."/>
            <person name="O'Malley M.A."/>
            <person name="Stajich J.E."/>
            <person name="Spatafora J.W."/>
            <person name="Visel A."/>
            <person name="Grigoriev I.V."/>
        </authorList>
    </citation>
    <scope>NUCLEOTIDE SEQUENCE [LARGE SCALE GENOMIC DNA]</scope>
    <source>
        <strain evidence="2 3">CBS 129021</strain>
    </source>
</reference>
<proteinExistence type="predicted"/>
<feature type="compositionally biased region" description="Polar residues" evidence="1">
    <location>
        <begin position="627"/>
        <end position="647"/>
    </location>
</feature>
<gene>
    <name evidence="2" type="ORF">BCR38DRAFT_351655</name>
</gene>
<comment type="caution">
    <text evidence="2">The sequence shown here is derived from an EMBL/GenBank/DDBJ whole genome shotgun (WGS) entry which is preliminary data.</text>
</comment>
<dbReference type="EMBL" id="MCFJ01000014">
    <property type="protein sequence ID" value="ORY59135.1"/>
    <property type="molecule type" value="Genomic_DNA"/>
</dbReference>
<feature type="region of interest" description="Disordered" evidence="1">
    <location>
        <begin position="622"/>
        <end position="713"/>
    </location>
</feature>
<dbReference type="AlphaFoldDB" id="A0A1Y2DK44"/>
<dbReference type="GeneID" id="63772872"/>
<sequence>MEDAMNGHTNGSLKGGKGMNGINGHVVPRRRTPPAKTSPSFFARLFSIAARLTVWYSIYALLFQCPSTLEGCNETSPKICKPYFQVKDAVTPHLTPYYDTYAAPYVDLAKPYYETVDRTVITPTRIYAVKYGGPQLIKAQELGLAQWEKNLQPQLARYQTLAKSQYDQAISPHVDKASTVVAPYYNIAKANALQTYHEFVLPSYLFVEPYAAQGYEEAAKFTTETAIPTSLWAWNKTFVFLDSTVWPNLRDVYVMKVEPQLVRIGERLGRYKEKKPKVAPDGVDSQSAKSTFAKPSVSVATTTATSATETPKPEATASTESEVQASTSEADVDQDRPKQSTEQIREHAAKTVAEDLELWQGKFTKAADEGASEIEERVDEISSRMIEHHANVMGKSLVSQLEETANIETTNLKKTLLTILEKNKDAKKETLEGEVAAAVREAGLNIKSKAQDIRTWRQTYEQEMEISVTKVAEEHIRILQSIRDLALQKLGMKWAWMDGITYKDWQKYHQLRARLDEWTEDLKRLVVTHPGLANAQAAGTAIEDAGMGIAGEAAQELGSLKQITLWKAAAGDLTDNFDANTMKLAAEAAEKKAVEAADALNTIAGSVEEGIHNIVDAAEQGDVPASESISGDVSVADSSESTPTVTIALSEADQDAETSAAPPLESIASEPTDSAAEPVKPLPTSEPVDGPEQVEETIVASPQDPSSSAGSATPSIKKVMFGAAAQSVPSRQPIMDEDFESSFSSVASVVQSDFPHTITSAAQSAYTAAIAQAADHYSRAMSVVSVQINGEPKPVHEEMLSSVSNAYFDALASANSGLAAALTAASEGVYGTPTTKWIPDMPTMPSMPSVEWERIQSIAQQNLQDGVSWASEKLESAKVAIGAAEPTPSTPSEKAQKMLDQASHQYYAGLGVAHARYSEFLAAASSTLSSLTATPTPTNIQGTFSSVASVASESAASVAIVAGEGVADAGETVSETWESLVSRISSGIYGAPIPTPWYENFYAAAGDYAASATDVAESYASQAGDYAASATGAAGSYASHASEYVAENLSSITSAAGEYAGSATSAADAQYSAVSSLLSELVYGKEPTFTESVFSRLAGAYSVATSNVASLASEATDSASAATDSVKDTVQHIIDEL</sequence>
<dbReference type="RefSeq" id="XP_040711829.1">
    <property type="nucleotide sequence ID" value="XM_040856660.1"/>
</dbReference>
<protein>
    <recommendedName>
        <fullName evidence="4">Transcription factor hoxa13</fullName>
    </recommendedName>
</protein>
<evidence type="ECO:0008006" key="4">
    <source>
        <dbReference type="Google" id="ProtNLM"/>
    </source>
</evidence>
<evidence type="ECO:0000313" key="3">
    <source>
        <dbReference type="Proteomes" id="UP000193689"/>
    </source>
</evidence>
<feature type="compositionally biased region" description="Low complexity" evidence="1">
    <location>
        <begin position="293"/>
        <end position="320"/>
    </location>
</feature>
<dbReference type="OrthoDB" id="3260408at2759"/>
<dbReference type="Proteomes" id="UP000193689">
    <property type="component" value="Unassembled WGS sequence"/>
</dbReference>
<accession>A0A1Y2DK44</accession>
<dbReference type="InParanoid" id="A0A1Y2DK44"/>
<feature type="compositionally biased region" description="Basic and acidic residues" evidence="1">
    <location>
        <begin position="333"/>
        <end position="345"/>
    </location>
</feature>
<evidence type="ECO:0000256" key="1">
    <source>
        <dbReference type="SAM" id="MobiDB-lite"/>
    </source>
</evidence>
<feature type="compositionally biased region" description="Polar residues" evidence="1">
    <location>
        <begin position="703"/>
        <end position="713"/>
    </location>
</feature>